<dbReference type="VEuPathDB" id="HostDB:ENSG00000104763"/>
<dbReference type="ChiTaRS" id="ASAH1">
    <property type="organism name" value="human"/>
</dbReference>
<dbReference type="ExpressionAtlas" id="A0A1B0GVL2">
    <property type="expression patterns" value="baseline and differential"/>
</dbReference>
<evidence type="ECO:0000313" key="2">
    <source>
        <dbReference type="Ensembl" id="ENSP00000490562.1"/>
    </source>
</evidence>
<feature type="region of interest" description="Disordered" evidence="1">
    <location>
        <begin position="76"/>
        <end position="97"/>
    </location>
</feature>
<organism evidence="2 3">
    <name type="scientific">Homo sapiens</name>
    <name type="common">Human</name>
    <dbReference type="NCBI Taxonomy" id="9606"/>
    <lineage>
        <taxon>Eukaryota</taxon>
        <taxon>Metazoa</taxon>
        <taxon>Chordata</taxon>
        <taxon>Craniata</taxon>
        <taxon>Vertebrata</taxon>
        <taxon>Euteleostomi</taxon>
        <taxon>Mammalia</taxon>
        <taxon>Eutheria</taxon>
        <taxon>Euarchontoglires</taxon>
        <taxon>Primates</taxon>
        <taxon>Haplorrhini</taxon>
        <taxon>Catarrhini</taxon>
        <taxon>Hominidae</taxon>
        <taxon>Homo</taxon>
    </lineage>
</organism>
<dbReference type="Ensembl" id="ENST00000636050.1">
    <property type="protein sequence ID" value="ENSP00000490562.1"/>
    <property type="gene ID" value="ENSG00000104763.21"/>
</dbReference>
<accession>A0A1B0GVL2</accession>
<keyword evidence="3" id="KW-1185">Reference proteome</keyword>
<dbReference type="EMBL" id="KC877215">
    <property type="status" value="NOT_ANNOTATED_CDS"/>
    <property type="molecule type" value="Genomic_DNA"/>
</dbReference>
<reference evidence="2" key="4">
    <citation type="submission" date="2025-08" db="UniProtKB">
        <authorList>
            <consortium name="Ensembl"/>
        </authorList>
    </citation>
    <scope>IDENTIFICATION</scope>
</reference>
<dbReference type="Proteomes" id="UP000005640">
    <property type="component" value="Chromosome 8"/>
</dbReference>
<reference evidence="2 3" key="1">
    <citation type="journal article" date="2001" name="Nature">
        <title>Initial sequencing and analysis of the human genome.</title>
        <authorList>
            <consortium name="International Human Genome Sequencing Consortium"/>
            <person name="Lander E.S."/>
            <person name="Linton L.M."/>
            <person name="Birren B."/>
            <person name="Nusbaum C."/>
            <person name="Zody M.C."/>
            <person name="Baldwin J."/>
            <person name="Devon K."/>
            <person name="Dewar K."/>
            <person name="Doyle M."/>
            <person name="FitzHugh W."/>
            <person name="Funke R."/>
            <person name="Gage D."/>
            <person name="Harris K."/>
            <person name="Heaford A."/>
            <person name="Howland J."/>
            <person name="Kann L."/>
            <person name="Lehoczky J."/>
            <person name="LeVine R."/>
            <person name="McEwan P."/>
            <person name="McKernan K."/>
            <person name="Meldrim J."/>
            <person name="Mesirov J.P."/>
            <person name="Miranda C."/>
            <person name="Morris W."/>
            <person name="Naylor J."/>
            <person name="Raymond C."/>
            <person name="Rosetti M."/>
            <person name="Santos R."/>
            <person name="Sheridan A."/>
            <person name="Sougnez C."/>
            <person name="Stange-Thomann N."/>
            <person name="Stojanovic N."/>
            <person name="Subramanian A."/>
            <person name="Wyman D."/>
            <person name="Rogers J."/>
            <person name="Sulston J."/>
            <person name="Ainscough R."/>
            <person name="Beck S."/>
            <person name="Bentley D."/>
            <person name="Burton J."/>
            <person name="Clee C."/>
            <person name="Carter N."/>
            <person name="Coulson A."/>
            <person name="Deadman R."/>
            <person name="Deloukas P."/>
            <person name="Dunham A."/>
            <person name="Dunham I."/>
            <person name="Durbin R."/>
            <person name="French L."/>
            <person name="Grafham D."/>
            <person name="Gregory S."/>
            <person name="Hubbard T."/>
            <person name="Humphray S."/>
            <person name="Hunt A."/>
            <person name="Jones M."/>
            <person name="Lloyd C."/>
            <person name="McMurray A."/>
            <person name="Matthews L."/>
            <person name="Mercer S."/>
            <person name="Milne S."/>
            <person name="Mullikin J.C."/>
            <person name="Mungall A."/>
            <person name="Plumb R."/>
            <person name="Ross M."/>
            <person name="Shownkeen R."/>
            <person name="Sims S."/>
            <person name="Waterston R.H."/>
            <person name="Wilson R.K."/>
            <person name="Hillier L.W."/>
            <person name="McPherson J.D."/>
            <person name="Marra M.A."/>
            <person name="Mardis E.R."/>
            <person name="Fulton L.A."/>
            <person name="Chinwalla A.T."/>
            <person name="Pepin K.H."/>
            <person name="Gish W.R."/>
            <person name="Chissoe S.L."/>
            <person name="Wendl M.C."/>
            <person name="Delehaunty K.D."/>
            <person name="Miner T.L."/>
            <person name="Delehaunty A."/>
            <person name="Kramer J.B."/>
            <person name="Cook L.L."/>
            <person name="Fulton R.S."/>
            <person name="Johnson D.L."/>
            <person name="Minx P.J."/>
            <person name="Clifton S.W."/>
            <person name="Hawkins T."/>
            <person name="Branscomb E."/>
            <person name="Predki P."/>
            <person name="Richardson P."/>
            <person name="Wenning S."/>
            <person name="Slezak T."/>
            <person name="Doggett N."/>
            <person name="Cheng J.F."/>
            <person name="Olsen A."/>
            <person name="Lucas S."/>
            <person name="Elkin C."/>
            <person name="Uberbacher E."/>
            <person name="Frazier M."/>
            <person name="Gibbs R.A."/>
            <person name="Muzny D.M."/>
            <person name="Scherer S.E."/>
            <person name="Bouck J.B."/>
            <person name="Sodergren E.J."/>
            <person name="Worley K.C."/>
            <person name="Rives C.M."/>
            <person name="Gorrell J.H."/>
            <person name="Metzker M.L."/>
            <person name="Naylor S.L."/>
            <person name="Kucherlapati R.S."/>
            <person name="Nelson D.L."/>
            <person name="Weinstock G.M."/>
            <person name="Sakaki Y."/>
            <person name="Fujiyama A."/>
            <person name="Hattori M."/>
            <person name="Yada T."/>
            <person name="Toyoda A."/>
            <person name="Itoh T."/>
            <person name="Kawagoe C."/>
            <person name="Watanabe H."/>
            <person name="Totoki Y."/>
            <person name="Taylor T."/>
            <person name="Weissenbach J."/>
            <person name="Heilig R."/>
            <person name="Saurin W."/>
            <person name="Artiguenave F."/>
            <person name="Brottier P."/>
            <person name="Bruls T."/>
            <person name="Pelletier E."/>
            <person name="Robert C."/>
            <person name="Wincker P."/>
            <person name="Smith D.R."/>
            <person name="Doucette-Stamm L."/>
            <person name="Rubenfield M."/>
            <person name="Weinstock K."/>
            <person name="Lee H.M."/>
            <person name="Dubois J."/>
            <person name="Rosenthal A."/>
            <person name="Platzer M."/>
            <person name="Nyakatura G."/>
            <person name="Taudien S."/>
            <person name="Rump A."/>
            <person name="Yang H."/>
            <person name="Yu J."/>
            <person name="Wang J."/>
            <person name="Huang G."/>
            <person name="Gu J."/>
            <person name="Hood L."/>
            <person name="Rowen L."/>
            <person name="Madan A."/>
            <person name="Qin S."/>
            <person name="Davis R.W."/>
            <person name="Federspiel N.A."/>
            <person name="Abola A.P."/>
            <person name="Proctor M.J."/>
            <person name="Myers R.M."/>
            <person name="Schmutz J."/>
            <person name="Dickson M."/>
            <person name="Grimwood J."/>
            <person name="Cox D.R."/>
            <person name="Olson M.V."/>
            <person name="Kaul R."/>
            <person name="Raymond C."/>
            <person name="Shimizu N."/>
            <person name="Kawasaki K."/>
            <person name="Minoshima S."/>
            <person name="Evans G.A."/>
            <person name="Athanasiou M."/>
            <person name="Schultz R."/>
            <person name="Roe B.A."/>
            <person name="Chen F."/>
            <person name="Pan H."/>
            <person name="Ramser J."/>
            <person name="Lehrach H."/>
            <person name="Reinhardt R."/>
            <person name="McCombie W.R."/>
            <person name="de la Bastide M."/>
            <person name="Dedhia N."/>
            <person name="Blocker H."/>
            <person name="Hornischer K."/>
            <person name="Nordsiek G."/>
            <person name="Agarwala R."/>
            <person name="Aravind L."/>
            <person name="Bailey J.A."/>
            <person name="Bateman A."/>
            <person name="Batzoglou S."/>
            <person name="Birney E."/>
            <person name="Bork P."/>
            <person name="Brown D.G."/>
            <person name="Burge C.B."/>
            <person name="Cerutti L."/>
            <person name="Chen H.C."/>
            <person name="Church D."/>
            <person name="Clamp M."/>
            <person name="Copley R.R."/>
            <person name="Doerks T."/>
            <person name="Eddy S.R."/>
            <person name="Eichler E.E."/>
            <person name="Furey T.S."/>
            <person name="Galagan J."/>
            <person name="Gilbert J.G."/>
            <person name="Harmon C."/>
            <person name="Hayashizaki Y."/>
            <person name="Haussler D."/>
            <person name="Hermjakob H."/>
            <person name="Hokamp K."/>
            <person name="Jang W."/>
            <person name="Johnson L.S."/>
            <person name="Jones T.A."/>
            <person name="Kasif S."/>
            <person name="Kaspryzk A."/>
            <person name="Kennedy S."/>
            <person name="Kent W.J."/>
            <person name="Kitts P."/>
            <person name="Koonin E.V."/>
            <person name="Korf I."/>
            <person name="Kulp D."/>
            <person name="Lancet D."/>
            <person name="Lowe T.M."/>
            <person name="McLysaght A."/>
            <person name="Mikkelsen T."/>
            <person name="Moran J.V."/>
            <person name="Mulder N."/>
            <person name="Pollara V.J."/>
            <person name="Ponting C.P."/>
            <person name="Schuler G."/>
            <person name="Schultz J."/>
            <person name="Slater G."/>
            <person name="Smit A.F."/>
            <person name="Stupka E."/>
            <person name="Szustakowski J."/>
            <person name="Thierry-Mieg D."/>
            <person name="Thierry-Mieg J."/>
            <person name="Wagner L."/>
            <person name="Wallis J."/>
            <person name="Wheeler R."/>
            <person name="Williams A."/>
            <person name="Wolf Y.I."/>
            <person name="Wolfe K.H."/>
            <person name="Yang S.P."/>
            <person name="Yeh R.F."/>
            <person name="Collins F."/>
            <person name="Guyer M.S."/>
            <person name="Peterson J."/>
            <person name="Felsenfeld A."/>
            <person name="Wetterstrand K.A."/>
            <person name="Patrinos A."/>
            <person name="Morgan M.J."/>
            <person name="de Jong P."/>
            <person name="Catanese J.J."/>
            <person name="Osoegawa K."/>
            <person name="Shizuya H."/>
            <person name="Choi S."/>
            <person name="Chen Y.J."/>
        </authorList>
    </citation>
    <scope>NUCLEOTIDE SEQUENCE [LARGE SCALE GENOMIC DNA]</scope>
</reference>
<reference evidence="2 3" key="2">
    <citation type="journal article" date="2004" name="Nature">
        <title>Finishing the euchromatic sequence of the human genome.</title>
        <authorList>
            <consortium name="International Human Genome Sequencing Consortium"/>
        </authorList>
    </citation>
    <scope>NUCLEOTIDE SEQUENCE [LARGE SCALE GENOMIC DNA]</scope>
</reference>
<dbReference type="OrthoDB" id="5273684at2759"/>
<sequence>MNCCIGLGEKARGSHRASYPSLSALFTEASILGFGSFAVKAQVGNQQLGGPEWIRFSLTPRPLNCSLSLTPRGQRTAENQPILLQDQRTEVQFHGTP</sequence>
<reference evidence="2" key="5">
    <citation type="submission" date="2025-09" db="UniProtKB">
        <authorList>
            <consortium name="Ensembl"/>
        </authorList>
    </citation>
    <scope>IDENTIFICATION</scope>
</reference>
<reference evidence="2 3" key="3">
    <citation type="journal article" date="2006" name="Nature">
        <title>DNA sequence and analysis of human chromosome 8.</title>
        <authorList>
            <person name="Nusbaum C."/>
            <person name="Mikkelsen T.S."/>
            <person name="Zody M.C."/>
            <person name="Asakawa S."/>
            <person name="Taudien S."/>
            <person name="Garber M."/>
            <person name="Kodira C.D."/>
            <person name="Schueler M.G."/>
            <person name="Shimizu A."/>
            <person name="Whittaker C.A."/>
            <person name="Chang J.L."/>
            <person name="Cuomo C.A."/>
            <person name="Dewar K."/>
            <person name="FitzGerald M.G."/>
            <person name="Yang X."/>
            <person name="Allen N.R."/>
            <person name="Anderson S."/>
            <person name="Asakawa T."/>
            <person name="Blechschmidt K."/>
            <person name="Bloom T."/>
            <person name="Borowsky M.L."/>
            <person name="Butler J."/>
            <person name="Cook A."/>
            <person name="Corum B."/>
            <person name="DeArellano K."/>
            <person name="DeCaprio D."/>
            <person name="Dooley K.T."/>
            <person name="Dorris L.III."/>
            <person name="Engels R."/>
            <person name="Glockner G."/>
            <person name="Hafez N."/>
            <person name="Hagopian D.S."/>
            <person name="Hall J.L."/>
            <person name="Ishikawa S.K."/>
            <person name="Jaffe D.B."/>
            <person name="Kamat A."/>
            <person name="Kudoh J."/>
            <person name="Lehmann R."/>
            <person name="Lokitsang T."/>
            <person name="Macdonald P."/>
            <person name="Major J.E."/>
            <person name="Matthews C.D."/>
            <person name="Mauceli E."/>
            <person name="Menzel U."/>
            <person name="Mihalev A.H."/>
            <person name="Minoshima S."/>
            <person name="Murayama Y."/>
            <person name="Naylor J.W."/>
            <person name="Nicol R."/>
            <person name="Nguyen C."/>
            <person name="O'Leary S.B."/>
            <person name="O'Neill K."/>
            <person name="Parker S.C."/>
            <person name="Polley A."/>
            <person name="Raymond C.K."/>
            <person name="Reichwald K."/>
            <person name="Rodriguez J."/>
            <person name="Sasaki T."/>
            <person name="Schilhabel M."/>
            <person name="Siddiqui R."/>
            <person name="Smith C.L."/>
            <person name="Sneddon T.P."/>
            <person name="Talamas J.A."/>
            <person name="Tenzin P."/>
            <person name="Topham K."/>
            <person name="Venkataraman V."/>
            <person name="Wen G."/>
            <person name="Yamazaki S."/>
            <person name="Young S.K."/>
            <person name="Zeng Q."/>
            <person name="Zimmer A.R."/>
            <person name="Rosenthal A."/>
            <person name="Birren B.W."/>
            <person name="Platzer M."/>
            <person name="Shimizu N."/>
            <person name="Lander E.S."/>
        </authorList>
    </citation>
    <scope>NUCLEOTIDE SEQUENCE [LARGE SCALE GENOMIC DNA]</scope>
</reference>
<dbReference type="HGNC" id="HGNC:735">
    <property type="gene designation" value="ASAH1"/>
</dbReference>
<dbReference type="OpenTargets" id="ENSG00000104763"/>
<dbReference type="AlphaFoldDB" id="A0A1B0GVL2"/>
<evidence type="ECO:0000256" key="1">
    <source>
        <dbReference type="SAM" id="MobiDB-lite"/>
    </source>
</evidence>
<dbReference type="MassIVE" id="A0A1B0GVL2"/>
<gene>
    <name evidence="2" type="primary">ASAH1</name>
</gene>
<evidence type="ECO:0000313" key="3">
    <source>
        <dbReference type="Proteomes" id="UP000005640"/>
    </source>
</evidence>
<protein>
    <submittedName>
        <fullName evidence="2">N-acylsphingosine amidohydrolase 1</fullName>
    </submittedName>
</protein>
<name>A0A1B0GVL2_HUMAN</name>
<dbReference type="EMBL" id="AC124242">
    <property type="status" value="NOT_ANNOTATED_CDS"/>
    <property type="molecule type" value="Genomic_DNA"/>
</dbReference>
<dbReference type="Bgee" id="ENSG00000104763">
    <property type="expression patterns" value="Expressed in heart right ventricle and 206 other cell types or tissues"/>
</dbReference>
<dbReference type="Ensembl" id="ENST00000636050.1">
    <property type="protein sequence ID" value="ENSP00000490562.1"/>
    <property type="gene ID" value="ENSG00000104763.20"/>
</dbReference>
<proteinExistence type="predicted"/>
<dbReference type="GeneTree" id="ENSGT00530000063548"/>